<dbReference type="OrthoDB" id="3213425at2"/>
<protein>
    <submittedName>
        <fullName evidence="1">MFS transporter</fullName>
    </submittedName>
</protein>
<proteinExistence type="predicted"/>
<dbReference type="RefSeq" id="WP_126393247.1">
    <property type="nucleotide sequence ID" value="NZ_CP034539.1"/>
</dbReference>
<dbReference type="EMBL" id="CP034539">
    <property type="protein sequence ID" value="AZQ35776.1"/>
    <property type="molecule type" value="Genomic_DNA"/>
</dbReference>
<organism evidence="1 2">
    <name type="scientific">Streptomyces cyaneochromogenes</name>
    <dbReference type="NCBI Taxonomy" id="2496836"/>
    <lineage>
        <taxon>Bacteria</taxon>
        <taxon>Bacillati</taxon>
        <taxon>Actinomycetota</taxon>
        <taxon>Actinomycetes</taxon>
        <taxon>Kitasatosporales</taxon>
        <taxon>Streptomycetaceae</taxon>
        <taxon>Streptomyces</taxon>
    </lineage>
</organism>
<sequence length="474" mass="51036">MSREQRGPNEKLGTVLALAGISNAGLARRVNDLGAQRGLTLRYDKTSVARWVSKGMVPQGAAPHLIAAAIGQKLGRPVPLHEIGLADADPAPEVGLAFPRDVGQAVKSATELYRLDLAGRRTGTGGIWQSLAGSFAVSAYATPASRWLITPADSSVAREASPSEGSGAPLKVGHSDVQKLREAADDARRWDSKYGGGDWRSSMVPECLRVEAAPLLLGSYSDEVGRALFGASAELTRLAGWMAFDTGQQEAAQRYYIQALRLARAAADVPLGGYVLASMSLQATYRGFGDEGVDLAQAALERNRGLATARTMSFFRLVEARAHARASDAQAAGAALKASESWLERSREGDNDPSWLGFYSYDRFAADAAECYRDLKAPRQVRRFTEQALSKPTEEFVRSHGLRLVVSAVAELESGNLDAACEQGVRAVEVAGRISSARTTEYVKDLLHRLEPYGDEPRVVELRERARPLLMAPA</sequence>
<accession>A0A3S9M988</accession>
<dbReference type="InterPro" id="IPR011990">
    <property type="entry name" value="TPR-like_helical_dom_sf"/>
</dbReference>
<gene>
    <name evidence="1" type="ORF">EJ357_21620</name>
</gene>
<dbReference type="KEGG" id="scya:EJ357_21620"/>
<dbReference type="SUPFAM" id="SSF48452">
    <property type="entry name" value="TPR-like"/>
    <property type="match status" value="1"/>
</dbReference>
<keyword evidence="2" id="KW-1185">Reference proteome</keyword>
<name>A0A3S9M988_9ACTN</name>
<dbReference type="Proteomes" id="UP000280298">
    <property type="component" value="Chromosome"/>
</dbReference>
<evidence type="ECO:0000313" key="2">
    <source>
        <dbReference type="Proteomes" id="UP000280298"/>
    </source>
</evidence>
<dbReference type="AlphaFoldDB" id="A0A3S9M988"/>
<evidence type="ECO:0000313" key="1">
    <source>
        <dbReference type="EMBL" id="AZQ35776.1"/>
    </source>
</evidence>
<reference evidence="1 2" key="1">
    <citation type="journal article" date="2019" name="Int. J. Syst. Evol. Microbiol.">
        <title>Streptomyces cyaneochromogenes sp. nov., a blue pigment-producing actinomycete from manganese-contaminated soil.</title>
        <authorList>
            <person name="Tang X."/>
            <person name="Zhao J."/>
            <person name="Li K."/>
            <person name="Chen Z."/>
            <person name="Sun Y."/>
            <person name="Gao J."/>
        </authorList>
    </citation>
    <scope>NUCLEOTIDE SEQUENCE [LARGE SCALE GENOMIC DNA]</scope>
    <source>
        <strain evidence="1 2">MK-45</strain>
    </source>
</reference>